<reference evidence="1" key="1">
    <citation type="submission" date="2020-05" db="EMBL/GenBank/DDBJ databases">
        <authorList>
            <person name="Chiriac C."/>
            <person name="Salcher M."/>
            <person name="Ghai R."/>
            <person name="Kavagutti S V."/>
        </authorList>
    </citation>
    <scope>NUCLEOTIDE SEQUENCE</scope>
</reference>
<dbReference type="NCBIfam" id="TIGR01509">
    <property type="entry name" value="HAD-SF-IA-v3"/>
    <property type="match status" value="1"/>
</dbReference>
<dbReference type="PANTHER" id="PTHR47829">
    <property type="entry name" value="HYDROLASE, PUTATIVE (AFU_ORTHOLOGUE AFUA_1G12880)-RELATED"/>
    <property type="match status" value="1"/>
</dbReference>
<dbReference type="CDD" id="cd02603">
    <property type="entry name" value="HAD_sEH-N_like"/>
    <property type="match status" value="1"/>
</dbReference>
<accession>A0A6J7D302</accession>
<dbReference type="Gene3D" id="3.40.50.1000">
    <property type="entry name" value="HAD superfamily/HAD-like"/>
    <property type="match status" value="1"/>
</dbReference>
<dbReference type="SFLD" id="SFLDS00003">
    <property type="entry name" value="Haloacid_Dehalogenase"/>
    <property type="match status" value="1"/>
</dbReference>
<name>A0A6J7D302_9ZZZZ</name>
<evidence type="ECO:0000313" key="1">
    <source>
        <dbReference type="EMBL" id="CAB4864706.1"/>
    </source>
</evidence>
<dbReference type="AlphaFoldDB" id="A0A6J7D302"/>
<dbReference type="SFLD" id="SFLDG01129">
    <property type="entry name" value="C1.5:_HAD__Beta-PGM__Phosphata"/>
    <property type="match status" value="1"/>
</dbReference>
<dbReference type="InterPro" id="IPR023214">
    <property type="entry name" value="HAD_sf"/>
</dbReference>
<dbReference type="Gene3D" id="1.10.150.240">
    <property type="entry name" value="Putative phosphatase, domain 2"/>
    <property type="match status" value="1"/>
</dbReference>
<dbReference type="InterPro" id="IPR036412">
    <property type="entry name" value="HAD-like_sf"/>
</dbReference>
<organism evidence="1">
    <name type="scientific">freshwater metagenome</name>
    <dbReference type="NCBI Taxonomy" id="449393"/>
    <lineage>
        <taxon>unclassified sequences</taxon>
        <taxon>metagenomes</taxon>
        <taxon>ecological metagenomes</taxon>
    </lineage>
</organism>
<dbReference type="PANTHER" id="PTHR47829:SF1">
    <property type="entry name" value="HAD FAMILY PHOSPHATASE"/>
    <property type="match status" value="1"/>
</dbReference>
<proteinExistence type="predicted"/>
<dbReference type="InterPro" id="IPR006439">
    <property type="entry name" value="HAD-SF_hydro_IA"/>
</dbReference>
<dbReference type="SUPFAM" id="SSF56784">
    <property type="entry name" value="HAD-like"/>
    <property type="match status" value="1"/>
</dbReference>
<dbReference type="InterPro" id="IPR023198">
    <property type="entry name" value="PGP-like_dom2"/>
</dbReference>
<dbReference type="EMBL" id="CAFBLU010000004">
    <property type="protein sequence ID" value="CAB4864706.1"/>
    <property type="molecule type" value="Genomic_DNA"/>
</dbReference>
<protein>
    <submittedName>
        <fullName evidence="1">Unannotated protein</fullName>
    </submittedName>
</protein>
<gene>
    <name evidence="1" type="ORF">UFOPK3444_00381</name>
</gene>
<dbReference type="Pfam" id="PF00702">
    <property type="entry name" value="Hydrolase"/>
    <property type="match status" value="1"/>
</dbReference>
<dbReference type="InterPro" id="IPR052898">
    <property type="entry name" value="ACAD10-like"/>
</dbReference>
<sequence>MSEQKTALLVDWGGVMTTDLFASFRAFCEENDVDAEAIGTAFRTDPEAQSLLFDLERGLIDESEFEPHFAQLIGVEPEGLIDGLFGLVGPDDAMIDAVRTVRDSGIRTGLVSNSWGTRRYPQHLLDELFDGVVISGHEGMRKPAPEIYLLGAERAGVEPAECVFVDDLHFNLDPARELGMAAIHHTDASETIIELEQLLGVKLR</sequence>